<evidence type="ECO:0000313" key="1">
    <source>
        <dbReference type="EMBL" id="VDO16125.1"/>
    </source>
</evidence>
<evidence type="ECO:0000313" key="2">
    <source>
        <dbReference type="Proteomes" id="UP000278807"/>
    </source>
</evidence>
<dbReference type="EMBL" id="UZAE01015540">
    <property type="protein sequence ID" value="VDO16125.1"/>
    <property type="molecule type" value="Genomic_DNA"/>
</dbReference>
<accession>A0A0R3U079</accession>
<organism evidence="3">
    <name type="scientific">Rodentolepis nana</name>
    <name type="common">Dwarf tapeworm</name>
    <name type="synonym">Hymenolepis nana</name>
    <dbReference type="NCBI Taxonomy" id="102285"/>
    <lineage>
        <taxon>Eukaryota</taxon>
        <taxon>Metazoa</taxon>
        <taxon>Spiralia</taxon>
        <taxon>Lophotrochozoa</taxon>
        <taxon>Platyhelminthes</taxon>
        <taxon>Cestoda</taxon>
        <taxon>Eucestoda</taxon>
        <taxon>Cyclophyllidea</taxon>
        <taxon>Hymenolepididae</taxon>
        <taxon>Rodentolepis</taxon>
    </lineage>
</organism>
<evidence type="ECO:0000313" key="3">
    <source>
        <dbReference type="WBParaSite" id="HNAJ_0001352801-mRNA-1"/>
    </source>
</evidence>
<dbReference type="STRING" id="102285.A0A0R3U079"/>
<dbReference type="Proteomes" id="UP000278807">
    <property type="component" value="Unassembled WGS sequence"/>
</dbReference>
<dbReference type="OrthoDB" id="6259429at2759"/>
<keyword evidence="2" id="KW-1185">Reference proteome</keyword>
<name>A0A0R3U079_RODNA</name>
<sequence>MKCKGKEIKANLAMRSDISEANFYLSPQPSNGGFVYEDAMGFQTGPFCSPRGTAPLLTEVTSVSGNEATPQSTQFLTANTTTAIPDGVIRLACLPAKQSHTLARCNFIGQKKLIA</sequence>
<dbReference type="WBParaSite" id="HNAJ_0001352801-mRNA-1">
    <property type="protein sequence ID" value="HNAJ_0001352801-mRNA-1"/>
    <property type="gene ID" value="HNAJ_0001352801"/>
</dbReference>
<protein>
    <submittedName>
        <fullName evidence="1 3">Uncharacterized protein</fullName>
    </submittedName>
</protein>
<gene>
    <name evidence="1" type="ORF">HNAJ_LOCUS13502</name>
</gene>
<reference evidence="3" key="1">
    <citation type="submission" date="2017-02" db="UniProtKB">
        <authorList>
            <consortium name="WormBaseParasite"/>
        </authorList>
    </citation>
    <scope>IDENTIFICATION</scope>
</reference>
<reference evidence="1 2" key="2">
    <citation type="submission" date="2018-11" db="EMBL/GenBank/DDBJ databases">
        <authorList>
            <consortium name="Pathogen Informatics"/>
        </authorList>
    </citation>
    <scope>NUCLEOTIDE SEQUENCE [LARGE SCALE GENOMIC DNA]</scope>
</reference>
<dbReference type="AlphaFoldDB" id="A0A0R3U079"/>
<proteinExistence type="predicted"/>